<feature type="compositionally biased region" description="Low complexity" evidence="1">
    <location>
        <begin position="8"/>
        <end position="25"/>
    </location>
</feature>
<sequence>MTKHKQSAHQSAPAPASKPAIKSAHGANIAALTAQAKHPSRDSLQTTATATDPDALLRTAVFAQLAGTSVSWVYRMHREGFPGFPKPIKMGARCTRWRACEIRQFLQAQGASK</sequence>
<evidence type="ECO:0000256" key="1">
    <source>
        <dbReference type="SAM" id="MobiDB-lite"/>
    </source>
</evidence>
<keyword evidence="3" id="KW-1185">Reference proteome</keyword>
<dbReference type="Proteomes" id="UP000199729">
    <property type="component" value="Chromosome"/>
</dbReference>
<protein>
    <submittedName>
        <fullName evidence="2">Uncharacterized protein</fullName>
    </submittedName>
</protein>
<dbReference type="RefSeq" id="WP_089417579.1">
    <property type="nucleotide sequence ID" value="NZ_CP022423.1"/>
</dbReference>
<dbReference type="OrthoDB" id="5298532at2"/>
<dbReference type="KEGG" id="vff:VITFI_CDS2910"/>
<dbReference type="Gene3D" id="1.10.238.160">
    <property type="match status" value="1"/>
</dbReference>
<dbReference type="Pfam" id="PF05930">
    <property type="entry name" value="Phage_AlpA"/>
    <property type="match status" value="1"/>
</dbReference>
<dbReference type="InterPro" id="IPR010260">
    <property type="entry name" value="AlpA"/>
</dbReference>
<evidence type="ECO:0000313" key="3">
    <source>
        <dbReference type="Proteomes" id="UP000199729"/>
    </source>
</evidence>
<dbReference type="EMBL" id="CP022423">
    <property type="protein sequence ID" value="ASM78687.1"/>
    <property type="molecule type" value="Genomic_DNA"/>
</dbReference>
<proteinExistence type="predicted"/>
<gene>
    <name evidence="2" type="ORF">VITFI_CDS2910</name>
</gene>
<dbReference type="AlphaFoldDB" id="A0A221KIL9"/>
<evidence type="ECO:0000313" key="2">
    <source>
        <dbReference type="EMBL" id="ASM78687.1"/>
    </source>
</evidence>
<name>A0A221KIL9_VITFI</name>
<reference evidence="2 3" key="1">
    <citation type="submission" date="2017-07" db="EMBL/GenBank/DDBJ databases">
        <title>Complete Genome Sequence of the cosmetic ferment Vitreoscilla filiformis (ATCC15551).</title>
        <authorList>
            <person name="Contreras S."/>
            <person name="Sagory-Zalkind P."/>
            <person name="Blanquart H."/>
            <person name="Iltis A."/>
            <person name="Morand S.C."/>
        </authorList>
    </citation>
    <scope>NUCLEOTIDE SEQUENCE [LARGE SCALE GENOMIC DNA]</scope>
    <source>
        <strain evidence="2 3">ATCC 15551</strain>
    </source>
</reference>
<feature type="region of interest" description="Disordered" evidence="1">
    <location>
        <begin position="1"/>
        <end position="28"/>
    </location>
</feature>
<organism evidence="2 3">
    <name type="scientific">Vitreoscilla filiformis</name>
    <dbReference type="NCBI Taxonomy" id="63"/>
    <lineage>
        <taxon>Bacteria</taxon>
        <taxon>Pseudomonadati</taxon>
        <taxon>Pseudomonadota</taxon>
        <taxon>Betaproteobacteria</taxon>
        <taxon>Neisseriales</taxon>
        <taxon>Neisseriaceae</taxon>
        <taxon>Vitreoscilla</taxon>
    </lineage>
</organism>
<accession>A0A221KIL9</accession>